<dbReference type="EMBL" id="FOFT01000012">
    <property type="protein sequence ID" value="SES36297.1"/>
    <property type="molecule type" value="Genomic_DNA"/>
</dbReference>
<name>A0A1H9WRJ7_9PSEU</name>
<dbReference type="AlphaFoldDB" id="A0A1H9WRJ7"/>
<evidence type="ECO:0000313" key="1">
    <source>
        <dbReference type="EMBL" id="SES36297.1"/>
    </source>
</evidence>
<dbReference type="OrthoDB" id="4296536at2"/>
<gene>
    <name evidence="1" type="ORF">SAMN05216195_112143</name>
</gene>
<accession>A0A1H9WRJ7</accession>
<keyword evidence="2" id="KW-1185">Reference proteome</keyword>
<dbReference type="RefSeq" id="WP_090069411.1">
    <property type="nucleotide sequence ID" value="NZ_FOFT01000012.1"/>
</dbReference>
<dbReference type="Pfam" id="PF05930">
    <property type="entry name" value="Phage_AlpA"/>
    <property type="match status" value="1"/>
</dbReference>
<sequence>MTRRQHKKRPTLAEIKAEWPPTVDVPTAGEAFGLSRSYSYELVARGEFPARVDRFGSRYVAYTESIIRKLSATD</sequence>
<dbReference type="Proteomes" id="UP000199028">
    <property type="component" value="Unassembled WGS sequence"/>
</dbReference>
<organism evidence="1 2">
    <name type="scientific">Lentzea flaviverrucosa</name>
    <dbReference type="NCBI Taxonomy" id="200379"/>
    <lineage>
        <taxon>Bacteria</taxon>
        <taxon>Bacillati</taxon>
        <taxon>Actinomycetota</taxon>
        <taxon>Actinomycetes</taxon>
        <taxon>Pseudonocardiales</taxon>
        <taxon>Pseudonocardiaceae</taxon>
        <taxon>Lentzea</taxon>
    </lineage>
</organism>
<reference evidence="2" key="1">
    <citation type="submission" date="2016-10" db="EMBL/GenBank/DDBJ databases">
        <authorList>
            <person name="Varghese N."/>
            <person name="Submissions S."/>
        </authorList>
    </citation>
    <scope>NUCLEOTIDE SEQUENCE [LARGE SCALE GENOMIC DNA]</scope>
    <source>
        <strain evidence="2">CGMCC 4.578</strain>
    </source>
</reference>
<protein>
    <submittedName>
        <fullName evidence="1">Prophage CP4-57 regulatory protein (AlpA)</fullName>
    </submittedName>
</protein>
<dbReference type="InterPro" id="IPR010260">
    <property type="entry name" value="AlpA"/>
</dbReference>
<proteinExistence type="predicted"/>
<evidence type="ECO:0000313" key="2">
    <source>
        <dbReference type="Proteomes" id="UP000199028"/>
    </source>
</evidence>